<comment type="caution">
    <text evidence="2">The sequence shown here is derived from an EMBL/GenBank/DDBJ whole genome shotgun (WGS) entry which is preliminary data.</text>
</comment>
<evidence type="ECO:0008006" key="4">
    <source>
        <dbReference type="Google" id="ProtNLM"/>
    </source>
</evidence>
<accession>A0ABP7SPP4</accession>
<dbReference type="PANTHER" id="PTHR36109">
    <property type="entry name" value="MEMBRANE PROTEIN-RELATED"/>
    <property type="match status" value="1"/>
</dbReference>
<dbReference type="InterPro" id="IPR052948">
    <property type="entry name" value="Low_temp-induced_all0457"/>
</dbReference>
<name>A0ABP7SPP4_9SPHN</name>
<proteinExistence type="predicted"/>
<evidence type="ECO:0000256" key="1">
    <source>
        <dbReference type="SAM" id="MobiDB-lite"/>
    </source>
</evidence>
<sequence>MQGTNVISAVFDSHSEAERAIAELRQAGVEDSAISVIGKHDDTVSETTGAGDHVADHKEPTSFIAKAAAGSGIGALLGVAALAIPGVGPLAAAGAIAQSAIGGAALTGTAIGAAAGGLSDLFTSHGVSREDSDYYGQRINDGGIFVSVDTSRSNIDRTRAEDILHRAGGHSSSRTKMSSTDSTTTAY</sequence>
<dbReference type="PANTHER" id="PTHR36109:SF2">
    <property type="entry name" value="MEMBRANE PROTEIN"/>
    <property type="match status" value="1"/>
</dbReference>
<feature type="region of interest" description="Disordered" evidence="1">
    <location>
        <begin position="157"/>
        <end position="187"/>
    </location>
</feature>
<keyword evidence="3" id="KW-1185">Reference proteome</keyword>
<feature type="compositionally biased region" description="Low complexity" evidence="1">
    <location>
        <begin position="171"/>
        <end position="187"/>
    </location>
</feature>
<dbReference type="RefSeq" id="WP_344706380.1">
    <property type="nucleotide sequence ID" value="NZ_BAABBQ010000001.1"/>
</dbReference>
<organism evidence="2 3">
    <name type="scientific">Sphingomonas swuensis</name>
    <dbReference type="NCBI Taxonomy" id="977800"/>
    <lineage>
        <taxon>Bacteria</taxon>
        <taxon>Pseudomonadati</taxon>
        <taxon>Pseudomonadota</taxon>
        <taxon>Alphaproteobacteria</taxon>
        <taxon>Sphingomonadales</taxon>
        <taxon>Sphingomonadaceae</taxon>
        <taxon>Sphingomonas</taxon>
    </lineage>
</organism>
<gene>
    <name evidence="2" type="ORF">GCM10022280_11090</name>
</gene>
<dbReference type="EMBL" id="BAABBQ010000001">
    <property type="protein sequence ID" value="GAA4014413.1"/>
    <property type="molecule type" value="Genomic_DNA"/>
</dbReference>
<reference evidence="3" key="1">
    <citation type="journal article" date="2019" name="Int. J. Syst. Evol. Microbiol.">
        <title>The Global Catalogue of Microorganisms (GCM) 10K type strain sequencing project: providing services to taxonomists for standard genome sequencing and annotation.</title>
        <authorList>
            <consortium name="The Broad Institute Genomics Platform"/>
            <consortium name="The Broad Institute Genome Sequencing Center for Infectious Disease"/>
            <person name="Wu L."/>
            <person name="Ma J."/>
        </authorList>
    </citation>
    <scope>NUCLEOTIDE SEQUENCE [LARGE SCALE GENOMIC DNA]</scope>
    <source>
        <strain evidence="3">JCM 17563</strain>
    </source>
</reference>
<dbReference type="Proteomes" id="UP001500235">
    <property type="component" value="Unassembled WGS sequence"/>
</dbReference>
<evidence type="ECO:0000313" key="3">
    <source>
        <dbReference type="Proteomes" id="UP001500235"/>
    </source>
</evidence>
<evidence type="ECO:0000313" key="2">
    <source>
        <dbReference type="EMBL" id="GAA4014413.1"/>
    </source>
</evidence>
<protein>
    <recommendedName>
        <fullName evidence="4">General stress protein 17M-like domain-containing protein</fullName>
    </recommendedName>
</protein>